<feature type="domain" description="SusD-like N-terminal" evidence="8">
    <location>
        <begin position="89"/>
        <end position="209"/>
    </location>
</feature>
<dbReference type="Pfam" id="PF07980">
    <property type="entry name" value="SusD_RagB"/>
    <property type="match status" value="1"/>
</dbReference>
<gene>
    <name evidence="9" type="ORF">DW888_10570</name>
</gene>
<dbReference type="Proteomes" id="UP000284379">
    <property type="component" value="Unassembled WGS sequence"/>
</dbReference>
<dbReference type="InterPro" id="IPR011990">
    <property type="entry name" value="TPR-like_helical_dom_sf"/>
</dbReference>
<evidence type="ECO:0000256" key="6">
    <source>
        <dbReference type="SAM" id="SignalP"/>
    </source>
</evidence>
<dbReference type="EMBL" id="QSGO01000006">
    <property type="protein sequence ID" value="RHB35551.1"/>
    <property type="molecule type" value="Genomic_DNA"/>
</dbReference>
<dbReference type="Gene3D" id="1.25.40.390">
    <property type="match status" value="1"/>
</dbReference>
<dbReference type="GO" id="GO:0009279">
    <property type="term" value="C:cell outer membrane"/>
    <property type="evidence" value="ECO:0007669"/>
    <property type="project" value="UniProtKB-SubCell"/>
</dbReference>
<comment type="similarity">
    <text evidence="2">Belongs to the SusD family.</text>
</comment>
<comment type="subcellular location">
    <subcellularLocation>
        <location evidence="1">Cell outer membrane</location>
    </subcellularLocation>
</comment>
<evidence type="ECO:0000256" key="3">
    <source>
        <dbReference type="ARBA" id="ARBA00022729"/>
    </source>
</evidence>
<dbReference type="PROSITE" id="PS51257">
    <property type="entry name" value="PROKAR_LIPOPROTEIN"/>
    <property type="match status" value="1"/>
</dbReference>
<comment type="caution">
    <text evidence="9">The sequence shown here is derived from an EMBL/GenBank/DDBJ whole genome shotgun (WGS) entry which is preliminary data.</text>
</comment>
<evidence type="ECO:0000256" key="4">
    <source>
        <dbReference type="ARBA" id="ARBA00023136"/>
    </source>
</evidence>
<feature type="domain" description="RagB/SusD" evidence="7">
    <location>
        <begin position="307"/>
        <end position="580"/>
    </location>
</feature>
<keyword evidence="4" id="KW-0472">Membrane</keyword>
<feature type="signal peptide" evidence="6">
    <location>
        <begin position="1"/>
        <end position="19"/>
    </location>
</feature>
<protein>
    <submittedName>
        <fullName evidence="9">RagB/SusD family nutrient uptake outer membrane protein</fullName>
    </submittedName>
</protein>
<dbReference type="InterPro" id="IPR033985">
    <property type="entry name" value="SusD-like_N"/>
</dbReference>
<evidence type="ECO:0000256" key="1">
    <source>
        <dbReference type="ARBA" id="ARBA00004442"/>
    </source>
</evidence>
<dbReference type="SUPFAM" id="SSF48452">
    <property type="entry name" value="TPR-like"/>
    <property type="match status" value="1"/>
</dbReference>
<evidence type="ECO:0000259" key="7">
    <source>
        <dbReference type="Pfam" id="PF07980"/>
    </source>
</evidence>
<organism evidence="9 10">
    <name type="scientific">Bacteroides nordii</name>
    <dbReference type="NCBI Taxonomy" id="291645"/>
    <lineage>
        <taxon>Bacteria</taxon>
        <taxon>Pseudomonadati</taxon>
        <taxon>Bacteroidota</taxon>
        <taxon>Bacteroidia</taxon>
        <taxon>Bacteroidales</taxon>
        <taxon>Bacteroidaceae</taxon>
        <taxon>Bacteroides</taxon>
    </lineage>
</organism>
<evidence type="ECO:0000313" key="10">
    <source>
        <dbReference type="Proteomes" id="UP000284379"/>
    </source>
</evidence>
<dbReference type="CDD" id="cd08977">
    <property type="entry name" value="SusD"/>
    <property type="match status" value="1"/>
</dbReference>
<keyword evidence="5" id="KW-0998">Cell outer membrane</keyword>
<dbReference type="RefSeq" id="WP_002558467.1">
    <property type="nucleotide sequence ID" value="NZ_CABJFV010000006.1"/>
</dbReference>
<keyword evidence="3 6" id="KW-0732">Signal</keyword>
<proteinExistence type="inferred from homology"/>
<sequence length="580" mass="66340">MKINKYIIGLGLTFSFLFAGCDSFLDPEKDGKLGEDDIWNETRRAFGFMNDAYNKLPSGYNRIDNAMLAAGCDEAVHSDVTSDIKGFNNGTWDSYFLVENVWTKNYEGIRIVNRFLEKIDELKMPVKPTTSGTNEELVRTRERMKGEAHFLRAYFYFELIKRYGGVPLITKSLTAEEAQQVTRASYDDCMKQIIADCDTAANRLPEQYKGSSESVGFDDKKELGRPTTGSAYGLKSRALLYWASPLNNPNNDKQRYKLAIDAAQKVVESAFRYKLMAFTDEDETFTDLYAVSENFLQYHREIVFSTKYNTTTSVESQNSPLTMGGKGLTNPTQNLADAFGMANGKGINELGSGYDKDHPYVGRDPRFYMTFAYDGSTFTVNDKTQTIETFEGGKDATATNKTATKTGYYLKKLLSPQAVWDGRTNNITRTWILMRYAEVLLNCAEAMNEYYDTPSAAPKDSIYKVVELIRKRAQLNPHKLPTGLSKEEMREVIRNERRVELAFEEHRFFDIRRWRLLDNPTEKANYLKIEGMQIVKDANDEPTYKKYTVENRVFDERMYLYPIPQSEILKAPGITQNPGW</sequence>
<evidence type="ECO:0000256" key="2">
    <source>
        <dbReference type="ARBA" id="ARBA00006275"/>
    </source>
</evidence>
<accession>A0A413VPQ6</accession>
<dbReference type="AlphaFoldDB" id="A0A413VPQ6"/>
<feature type="chain" id="PRO_5019163292" evidence="6">
    <location>
        <begin position="20"/>
        <end position="580"/>
    </location>
</feature>
<dbReference type="InterPro" id="IPR012944">
    <property type="entry name" value="SusD_RagB_dom"/>
</dbReference>
<reference evidence="9 10" key="1">
    <citation type="submission" date="2018-08" db="EMBL/GenBank/DDBJ databases">
        <title>A genome reference for cultivated species of the human gut microbiota.</title>
        <authorList>
            <person name="Zou Y."/>
            <person name="Xue W."/>
            <person name="Luo G."/>
        </authorList>
    </citation>
    <scope>NUCLEOTIDE SEQUENCE [LARGE SCALE GENOMIC DNA]</scope>
    <source>
        <strain evidence="9 10">AM40-30BH</strain>
    </source>
</reference>
<name>A0A413VPQ6_9BACE</name>
<evidence type="ECO:0000256" key="5">
    <source>
        <dbReference type="ARBA" id="ARBA00023237"/>
    </source>
</evidence>
<evidence type="ECO:0000313" key="9">
    <source>
        <dbReference type="EMBL" id="RHB35551.1"/>
    </source>
</evidence>
<dbReference type="Pfam" id="PF14322">
    <property type="entry name" value="SusD-like_3"/>
    <property type="match status" value="1"/>
</dbReference>
<evidence type="ECO:0000259" key="8">
    <source>
        <dbReference type="Pfam" id="PF14322"/>
    </source>
</evidence>